<dbReference type="InterPro" id="IPR052716">
    <property type="entry name" value="MOSC_domain"/>
</dbReference>
<dbReference type="Gene3D" id="2.40.33.20">
    <property type="entry name" value="PK beta-barrel domain-like"/>
    <property type="match status" value="1"/>
</dbReference>
<dbReference type="OrthoDB" id="9808413at2"/>
<feature type="domain" description="MOSC" evidence="1">
    <location>
        <begin position="28"/>
        <end position="183"/>
    </location>
</feature>
<dbReference type="InterPro" id="IPR011037">
    <property type="entry name" value="Pyrv_Knase-like_insert_dom_sf"/>
</dbReference>
<proteinExistence type="predicted"/>
<evidence type="ECO:0000313" key="3">
    <source>
        <dbReference type="Proteomes" id="UP000051295"/>
    </source>
</evidence>
<dbReference type="GO" id="GO:0003824">
    <property type="term" value="F:catalytic activity"/>
    <property type="evidence" value="ECO:0007669"/>
    <property type="project" value="InterPro"/>
</dbReference>
<name>A0A0T5NVK4_9RHOB</name>
<comment type="caution">
    <text evidence="2">The sequence shown here is derived from an EMBL/GenBank/DDBJ whole genome shotgun (WGS) entry which is preliminary data.</text>
</comment>
<evidence type="ECO:0000259" key="1">
    <source>
        <dbReference type="PROSITE" id="PS51340"/>
    </source>
</evidence>
<keyword evidence="3" id="KW-1185">Reference proteome</keyword>
<dbReference type="STRING" id="1641875.XM53_07380"/>
<dbReference type="RefSeq" id="WP_057791856.1">
    <property type="nucleotide sequence ID" value="NZ_LAXJ01000007.1"/>
</dbReference>
<dbReference type="PANTHER" id="PTHR36930">
    <property type="entry name" value="METAL-SULFUR CLUSTER BIOSYNTHESIS PROTEINS YUAD-RELATED"/>
    <property type="match status" value="1"/>
</dbReference>
<dbReference type="Proteomes" id="UP000051295">
    <property type="component" value="Unassembled WGS sequence"/>
</dbReference>
<sequence>MPALIPTEHYAEITWIGRVADQESDIRSAALDQVELTWDGVPGEFHGGRTRPACVRVKDQHAKGTEIANVRQLSIVSAEEMAAIAEEIGIDALRPEWLGASLVLKGIDDFSRLPPASRLQAESGTALIVDMENRPCIWPAKELEKDHPGLGKRFKPAAAHRRGVTAWVERPGPLRLGDRMRLHVPDQRPWLHLEACLSGKSF</sequence>
<dbReference type="InterPro" id="IPR005302">
    <property type="entry name" value="MoCF_Sase_C"/>
</dbReference>
<accession>A0A0T5NVK4</accession>
<dbReference type="GO" id="GO:0030151">
    <property type="term" value="F:molybdenum ion binding"/>
    <property type="evidence" value="ECO:0007669"/>
    <property type="project" value="InterPro"/>
</dbReference>
<dbReference type="SUPFAM" id="SSF50800">
    <property type="entry name" value="PK beta-barrel domain-like"/>
    <property type="match status" value="1"/>
</dbReference>
<evidence type="ECO:0000313" key="2">
    <source>
        <dbReference type="EMBL" id="KRS12978.1"/>
    </source>
</evidence>
<protein>
    <submittedName>
        <fullName evidence="2">Sulfurase</fullName>
    </submittedName>
</protein>
<dbReference type="PROSITE" id="PS51340">
    <property type="entry name" value="MOSC"/>
    <property type="match status" value="1"/>
</dbReference>
<organism evidence="2 3">
    <name type="scientific">Roseovarius atlanticus</name>
    <dbReference type="NCBI Taxonomy" id="1641875"/>
    <lineage>
        <taxon>Bacteria</taxon>
        <taxon>Pseudomonadati</taxon>
        <taxon>Pseudomonadota</taxon>
        <taxon>Alphaproteobacteria</taxon>
        <taxon>Rhodobacterales</taxon>
        <taxon>Roseobacteraceae</taxon>
        <taxon>Roseovarius</taxon>
    </lineage>
</organism>
<dbReference type="PANTHER" id="PTHR36930:SF1">
    <property type="entry name" value="MOSC DOMAIN-CONTAINING PROTEIN"/>
    <property type="match status" value="1"/>
</dbReference>
<reference evidence="2 3" key="1">
    <citation type="submission" date="2015-04" db="EMBL/GenBank/DDBJ databases">
        <title>The draft genome sequence of Roseovarius sp.R12b.</title>
        <authorList>
            <person name="Li G."/>
            <person name="Lai Q."/>
            <person name="Shao Z."/>
            <person name="Yan P."/>
        </authorList>
    </citation>
    <scope>NUCLEOTIDE SEQUENCE [LARGE SCALE GENOMIC DNA]</scope>
    <source>
        <strain evidence="2 3">R12B</strain>
    </source>
</reference>
<dbReference type="EMBL" id="LAXJ01000007">
    <property type="protein sequence ID" value="KRS12978.1"/>
    <property type="molecule type" value="Genomic_DNA"/>
</dbReference>
<dbReference type="Pfam" id="PF03473">
    <property type="entry name" value="MOSC"/>
    <property type="match status" value="1"/>
</dbReference>
<gene>
    <name evidence="2" type="ORF">XM53_07380</name>
</gene>
<dbReference type="PATRIC" id="fig|1641875.4.peg.3873"/>
<dbReference type="GO" id="GO:0030170">
    <property type="term" value="F:pyridoxal phosphate binding"/>
    <property type="evidence" value="ECO:0007669"/>
    <property type="project" value="InterPro"/>
</dbReference>
<dbReference type="AlphaFoldDB" id="A0A0T5NVK4"/>